<organism evidence="3 4">
    <name type="scientific">Phototrophicus methaneseepsis</name>
    <dbReference type="NCBI Taxonomy" id="2710758"/>
    <lineage>
        <taxon>Bacteria</taxon>
        <taxon>Bacillati</taxon>
        <taxon>Chloroflexota</taxon>
        <taxon>Candidatus Thermofontia</taxon>
        <taxon>Phototrophicales</taxon>
        <taxon>Phototrophicaceae</taxon>
        <taxon>Phototrophicus</taxon>
    </lineage>
</organism>
<dbReference type="InterPro" id="IPR011576">
    <property type="entry name" value="Pyridox_Oxase_N"/>
</dbReference>
<keyword evidence="4" id="KW-1185">Reference proteome</keyword>
<dbReference type="KEGG" id="pmet:G4Y79_23080"/>
<dbReference type="RefSeq" id="WP_195170604.1">
    <property type="nucleotide sequence ID" value="NZ_CP062983.1"/>
</dbReference>
<sequence length="136" mass="15107">MSSQIPESHRDLLEGPIIVSLATHMPDSSIQVTPVWCSYDGTHIIVNATRGRQKHKNIEANPNVTVMAFDPENQFRFIEVRGTVETITAEGGGESMNALALLYTGKPKRYGIEAPPREVDERVLYYIKPVRVNTAG</sequence>
<dbReference type="InterPro" id="IPR019920">
    <property type="entry name" value="F420-binding_dom_put"/>
</dbReference>
<accession>A0A7S8E8X8</accession>
<dbReference type="InterPro" id="IPR012349">
    <property type="entry name" value="Split_barrel_FMN-bd"/>
</dbReference>
<dbReference type="GO" id="GO:0016627">
    <property type="term" value="F:oxidoreductase activity, acting on the CH-CH group of donors"/>
    <property type="evidence" value="ECO:0007669"/>
    <property type="project" value="TreeGrafter"/>
</dbReference>
<keyword evidence="1" id="KW-0560">Oxidoreductase</keyword>
<dbReference type="NCBIfam" id="TIGR03618">
    <property type="entry name" value="Rv1155_F420"/>
    <property type="match status" value="1"/>
</dbReference>
<dbReference type="InterPro" id="IPR052019">
    <property type="entry name" value="F420H2_bilvrd_red/Heme_oxyg"/>
</dbReference>
<evidence type="ECO:0000256" key="1">
    <source>
        <dbReference type="ARBA" id="ARBA00023002"/>
    </source>
</evidence>
<dbReference type="Pfam" id="PF01243">
    <property type="entry name" value="PNPOx_N"/>
    <property type="match status" value="1"/>
</dbReference>
<dbReference type="GO" id="GO:0005829">
    <property type="term" value="C:cytosol"/>
    <property type="evidence" value="ECO:0007669"/>
    <property type="project" value="TreeGrafter"/>
</dbReference>
<reference evidence="3 4" key="1">
    <citation type="submission" date="2020-02" db="EMBL/GenBank/DDBJ databases">
        <authorList>
            <person name="Zheng R.K."/>
            <person name="Sun C.M."/>
        </authorList>
    </citation>
    <scope>NUCLEOTIDE SEQUENCE [LARGE SCALE GENOMIC DNA]</scope>
    <source>
        <strain evidence="4">rifampicinis</strain>
    </source>
</reference>
<feature type="domain" description="Pyridoxamine 5'-phosphate oxidase N-terminal" evidence="2">
    <location>
        <begin position="6"/>
        <end position="114"/>
    </location>
</feature>
<evidence type="ECO:0000313" key="3">
    <source>
        <dbReference type="EMBL" id="QPC82535.1"/>
    </source>
</evidence>
<name>A0A7S8E8X8_9CHLR</name>
<dbReference type="EMBL" id="CP062983">
    <property type="protein sequence ID" value="QPC82535.1"/>
    <property type="molecule type" value="Genomic_DNA"/>
</dbReference>
<dbReference type="Proteomes" id="UP000594468">
    <property type="component" value="Chromosome"/>
</dbReference>
<gene>
    <name evidence="3" type="ORF">G4Y79_23080</name>
</gene>
<dbReference type="SUPFAM" id="SSF50475">
    <property type="entry name" value="FMN-binding split barrel"/>
    <property type="match status" value="1"/>
</dbReference>
<dbReference type="AlphaFoldDB" id="A0A7S8E8X8"/>
<dbReference type="PANTHER" id="PTHR35176:SF6">
    <property type="entry name" value="HEME OXYGENASE HI_0854-RELATED"/>
    <property type="match status" value="1"/>
</dbReference>
<dbReference type="Gene3D" id="2.30.110.10">
    <property type="entry name" value="Electron Transport, Fmn-binding Protein, Chain A"/>
    <property type="match status" value="1"/>
</dbReference>
<protein>
    <submittedName>
        <fullName evidence="3">PPOX class F420-dependent oxidoreductase</fullName>
    </submittedName>
</protein>
<evidence type="ECO:0000313" key="4">
    <source>
        <dbReference type="Proteomes" id="UP000594468"/>
    </source>
</evidence>
<proteinExistence type="predicted"/>
<evidence type="ECO:0000259" key="2">
    <source>
        <dbReference type="Pfam" id="PF01243"/>
    </source>
</evidence>
<dbReference type="GO" id="GO:0070967">
    <property type="term" value="F:coenzyme F420 binding"/>
    <property type="evidence" value="ECO:0007669"/>
    <property type="project" value="TreeGrafter"/>
</dbReference>
<dbReference type="PANTHER" id="PTHR35176">
    <property type="entry name" value="HEME OXYGENASE HI_0854-RELATED"/>
    <property type="match status" value="1"/>
</dbReference>